<proteinExistence type="predicted"/>
<dbReference type="EMBL" id="CM047747">
    <property type="protein sequence ID" value="KAJ0018134.1"/>
    <property type="molecule type" value="Genomic_DNA"/>
</dbReference>
<protein>
    <submittedName>
        <fullName evidence="1">Uncharacterized protein</fullName>
    </submittedName>
</protein>
<evidence type="ECO:0000313" key="1">
    <source>
        <dbReference type="EMBL" id="KAJ0018134.1"/>
    </source>
</evidence>
<organism evidence="1 2">
    <name type="scientific">Pistacia integerrima</name>
    <dbReference type="NCBI Taxonomy" id="434235"/>
    <lineage>
        <taxon>Eukaryota</taxon>
        <taxon>Viridiplantae</taxon>
        <taxon>Streptophyta</taxon>
        <taxon>Embryophyta</taxon>
        <taxon>Tracheophyta</taxon>
        <taxon>Spermatophyta</taxon>
        <taxon>Magnoliopsida</taxon>
        <taxon>eudicotyledons</taxon>
        <taxon>Gunneridae</taxon>
        <taxon>Pentapetalae</taxon>
        <taxon>rosids</taxon>
        <taxon>malvids</taxon>
        <taxon>Sapindales</taxon>
        <taxon>Anacardiaceae</taxon>
        <taxon>Pistacia</taxon>
    </lineage>
</organism>
<name>A0ACC0XKM7_9ROSI</name>
<comment type="caution">
    <text evidence="1">The sequence shown here is derived from an EMBL/GenBank/DDBJ whole genome shotgun (WGS) entry which is preliminary data.</text>
</comment>
<dbReference type="Proteomes" id="UP001163603">
    <property type="component" value="Chromosome 12"/>
</dbReference>
<evidence type="ECO:0000313" key="2">
    <source>
        <dbReference type="Proteomes" id="UP001163603"/>
    </source>
</evidence>
<gene>
    <name evidence="1" type="ORF">Pint_12100</name>
</gene>
<accession>A0ACC0XKM7</accession>
<sequence>MYAEELMAVRDENSIHDPEPHIIRIEETVVDSTNIAPQVPNKVEKNGDSTQKTLSPHQLSGENYGKVDTKICVALYRAALKGDWATAEVLLGQDRSLLCGRITKNGETVLHIAAGAKQIGFVEKLLELIEPQDLTLKDRNGNSAFCFAVAAGAIQIAENMLKKNEKLLATRGGQDVTPIYLAAIFGYRDMTLYLYRKAKFNGIILSRDDKGSLFFACLSTGLYDLAIELLKDLPELAMACDKNQDTALHILARQPSSFAGRKGGLSKPVITSIPGTKFNHNMDSISTQALELVRRLWDILLEQGDLEHTDLKFVLDAARFGNFEFLNELIRRYPDLIHEIDENNHSIFHIAVVQRHANIFNLIFEIGFTKDVMATLEDNDGNNILHLAAKLPHPNRVNIVPGAALQMQRELLWFKVINIFFMNQVFKEY</sequence>
<reference evidence="2" key="1">
    <citation type="journal article" date="2023" name="G3 (Bethesda)">
        <title>Genome assembly and association tests identify interacting loci associated with vigor, precocity, and sex in interspecific pistachio rootstocks.</title>
        <authorList>
            <person name="Palmer W."/>
            <person name="Jacygrad E."/>
            <person name="Sagayaradj S."/>
            <person name="Cavanaugh K."/>
            <person name="Han R."/>
            <person name="Bertier L."/>
            <person name="Beede B."/>
            <person name="Kafkas S."/>
            <person name="Golino D."/>
            <person name="Preece J."/>
            <person name="Michelmore R."/>
        </authorList>
    </citation>
    <scope>NUCLEOTIDE SEQUENCE [LARGE SCALE GENOMIC DNA]</scope>
</reference>
<keyword evidence="2" id="KW-1185">Reference proteome</keyword>